<evidence type="ECO:0000313" key="2">
    <source>
        <dbReference type="EMBL" id="CAK0910801.1"/>
    </source>
</evidence>
<feature type="non-terminal residue" evidence="2">
    <location>
        <position position="118"/>
    </location>
</feature>
<dbReference type="Proteomes" id="UP001189429">
    <property type="component" value="Unassembled WGS sequence"/>
</dbReference>
<protein>
    <submittedName>
        <fullName evidence="2">Uncharacterized protein</fullName>
    </submittedName>
</protein>
<sequence>GARAASAGPLRQRRAPGDGPYARAPQRAAEHGRAGQRLPEAGGGETAGPGLGGYQRERDVRPVGAEGDHHAGEGEHANGGRGALLREPLHPPHDRQSHQEPAHHLGGDGAGRDGPHRV</sequence>
<keyword evidence="3" id="KW-1185">Reference proteome</keyword>
<feature type="compositionally biased region" description="Basic and acidic residues" evidence="1">
    <location>
        <begin position="87"/>
        <end position="118"/>
    </location>
</feature>
<evidence type="ECO:0000313" key="3">
    <source>
        <dbReference type="Proteomes" id="UP001189429"/>
    </source>
</evidence>
<reference evidence="2" key="1">
    <citation type="submission" date="2023-10" db="EMBL/GenBank/DDBJ databases">
        <authorList>
            <person name="Chen Y."/>
            <person name="Shah S."/>
            <person name="Dougan E. K."/>
            <person name="Thang M."/>
            <person name="Chan C."/>
        </authorList>
    </citation>
    <scope>NUCLEOTIDE SEQUENCE [LARGE SCALE GENOMIC DNA]</scope>
</reference>
<feature type="non-terminal residue" evidence="2">
    <location>
        <position position="1"/>
    </location>
</feature>
<feature type="compositionally biased region" description="Gly residues" evidence="1">
    <location>
        <begin position="41"/>
        <end position="53"/>
    </location>
</feature>
<feature type="region of interest" description="Disordered" evidence="1">
    <location>
        <begin position="1"/>
        <end position="118"/>
    </location>
</feature>
<gene>
    <name evidence="2" type="ORF">PCOR1329_LOCUS84868</name>
</gene>
<proteinExistence type="predicted"/>
<evidence type="ECO:0000256" key="1">
    <source>
        <dbReference type="SAM" id="MobiDB-lite"/>
    </source>
</evidence>
<name>A0ABN9YI44_9DINO</name>
<feature type="compositionally biased region" description="Basic and acidic residues" evidence="1">
    <location>
        <begin position="55"/>
        <end position="78"/>
    </location>
</feature>
<organism evidence="2 3">
    <name type="scientific">Prorocentrum cordatum</name>
    <dbReference type="NCBI Taxonomy" id="2364126"/>
    <lineage>
        <taxon>Eukaryota</taxon>
        <taxon>Sar</taxon>
        <taxon>Alveolata</taxon>
        <taxon>Dinophyceae</taxon>
        <taxon>Prorocentrales</taxon>
        <taxon>Prorocentraceae</taxon>
        <taxon>Prorocentrum</taxon>
    </lineage>
</organism>
<dbReference type="EMBL" id="CAUYUJ010022463">
    <property type="protein sequence ID" value="CAK0910801.1"/>
    <property type="molecule type" value="Genomic_DNA"/>
</dbReference>
<comment type="caution">
    <text evidence="2">The sequence shown here is derived from an EMBL/GenBank/DDBJ whole genome shotgun (WGS) entry which is preliminary data.</text>
</comment>
<accession>A0ABN9YI44</accession>